<dbReference type="CDD" id="cd02976">
    <property type="entry name" value="NrdH"/>
    <property type="match status" value="1"/>
</dbReference>
<proteinExistence type="predicted"/>
<dbReference type="Gene3D" id="3.40.30.10">
    <property type="entry name" value="Glutaredoxin"/>
    <property type="match status" value="1"/>
</dbReference>
<evidence type="ECO:0000313" key="3">
    <source>
        <dbReference type="Proteomes" id="UP000293671"/>
    </source>
</evidence>
<comment type="caution">
    <text evidence="2">The sequence shown here is derived from an EMBL/GenBank/DDBJ whole genome shotgun (WGS) entry which is preliminary data.</text>
</comment>
<protein>
    <submittedName>
        <fullName evidence="2">Glutaredoxin</fullName>
    </submittedName>
</protein>
<dbReference type="SUPFAM" id="SSF52833">
    <property type="entry name" value="Thioredoxin-like"/>
    <property type="match status" value="1"/>
</dbReference>
<dbReference type="InterPro" id="IPR036249">
    <property type="entry name" value="Thioredoxin-like_sf"/>
</dbReference>
<dbReference type="OrthoDB" id="8991911at2"/>
<feature type="domain" description="Glutaredoxin" evidence="1">
    <location>
        <begin position="53"/>
        <end position="111"/>
    </location>
</feature>
<dbReference type="Pfam" id="PF00462">
    <property type="entry name" value="Glutaredoxin"/>
    <property type="match status" value="1"/>
</dbReference>
<dbReference type="AlphaFoldDB" id="A0A4Q7W101"/>
<evidence type="ECO:0000259" key="1">
    <source>
        <dbReference type="Pfam" id="PF00462"/>
    </source>
</evidence>
<dbReference type="EMBL" id="SHKP01000004">
    <property type="protein sequence ID" value="RZU02515.1"/>
    <property type="molecule type" value="Genomic_DNA"/>
</dbReference>
<evidence type="ECO:0000313" key="2">
    <source>
        <dbReference type="EMBL" id="RZU02515.1"/>
    </source>
</evidence>
<dbReference type="PROSITE" id="PS51354">
    <property type="entry name" value="GLUTAREDOXIN_2"/>
    <property type="match status" value="1"/>
</dbReference>
<gene>
    <name evidence="2" type="ORF">EV670_0541</name>
</gene>
<dbReference type="Proteomes" id="UP000293671">
    <property type="component" value="Unassembled WGS sequence"/>
</dbReference>
<keyword evidence="3" id="KW-1185">Reference proteome</keyword>
<reference evidence="2 3" key="1">
    <citation type="submission" date="2019-02" db="EMBL/GenBank/DDBJ databases">
        <title>Genomic Encyclopedia of Type Strains, Phase IV (KMG-IV): sequencing the most valuable type-strain genomes for metagenomic binning, comparative biology and taxonomic classification.</title>
        <authorList>
            <person name="Goeker M."/>
        </authorList>
    </citation>
    <scope>NUCLEOTIDE SEQUENCE [LARGE SCALE GENOMIC DNA]</scope>
    <source>
        <strain evidence="2 3">DSM 19570</strain>
    </source>
</reference>
<name>A0A4Q7W101_9BURK</name>
<sequence>MNAPVPPTRRRSLLSLGLVIALAVGATALWQRHRNATLGAEIAGLARPGDLALYSATWCGWCTRAKRMLDAGGVHYTVCEIDLDADCKARFDAIAHKLGRSATPIVVVRGEPQLGFDAARVLDRLRGTEGGAGDKHS</sequence>
<organism evidence="2 3">
    <name type="scientific">Rivibacter subsaxonicus</name>
    <dbReference type="NCBI Taxonomy" id="457575"/>
    <lineage>
        <taxon>Bacteria</taxon>
        <taxon>Pseudomonadati</taxon>
        <taxon>Pseudomonadota</taxon>
        <taxon>Betaproteobacteria</taxon>
        <taxon>Burkholderiales</taxon>
        <taxon>Rivibacter</taxon>
    </lineage>
</organism>
<dbReference type="RefSeq" id="WP_130430269.1">
    <property type="nucleotide sequence ID" value="NZ_SHKP01000004.1"/>
</dbReference>
<accession>A0A4Q7W101</accession>
<dbReference type="InterPro" id="IPR002109">
    <property type="entry name" value="Glutaredoxin"/>
</dbReference>